<evidence type="ECO:0000256" key="2">
    <source>
        <dbReference type="ARBA" id="ARBA00022692"/>
    </source>
</evidence>
<protein>
    <recommendedName>
        <fullName evidence="8">DoxX family protein</fullName>
    </recommendedName>
</protein>
<gene>
    <name evidence="6" type="ORF">ATO12_00460</name>
</gene>
<dbReference type="RefSeq" id="WP_034237635.1">
    <property type="nucleotide sequence ID" value="NZ_AQRA01000001.1"/>
</dbReference>
<accession>A0A023BYY7</accession>
<dbReference type="eggNOG" id="ENOG5032C0X">
    <property type="taxonomic scope" value="Bacteria"/>
</dbReference>
<comment type="caution">
    <text evidence="6">The sequence shown here is derived from an EMBL/GenBank/DDBJ whole genome shotgun (WGS) entry which is preliminary data.</text>
</comment>
<organism evidence="6 7">
    <name type="scientific">Aquimarina atlantica</name>
    <dbReference type="NCBI Taxonomy" id="1317122"/>
    <lineage>
        <taxon>Bacteria</taxon>
        <taxon>Pseudomonadati</taxon>
        <taxon>Bacteroidota</taxon>
        <taxon>Flavobacteriia</taxon>
        <taxon>Flavobacteriales</taxon>
        <taxon>Flavobacteriaceae</taxon>
        <taxon>Aquimarina</taxon>
    </lineage>
</organism>
<proteinExistence type="predicted"/>
<evidence type="ECO:0000313" key="6">
    <source>
        <dbReference type="EMBL" id="EZH75281.1"/>
    </source>
</evidence>
<dbReference type="STRING" id="1317122.ATO12_00460"/>
<evidence type="ECO:0000313" key="7">
    <source>
        <dbReference type="Proteomes" id="UP000023541"/>
    </source>
</evidence>
<evidence type="ECO:0000256" key="4">
    <source>
        <dbReference type="ARBA" id="ARBA00023136"/>
    </source>
</evidence>
<dbReference type="InterPro" id="IPR032808">
    <property type="entry name" value="DoxX"/>
</dbReference>
<reference evidence="6 7" key="1">
    <citation type="submission" date="2014-04" db="EMBL/GenBank/DDBJ databases">
        <title>Aquimarina sp. 22II-S11-z7 Genome Sequencing.</title>
        <authorList>
            <person name="Lai Q."/>
        </authorList>
    </citation>
    <scope>NUCLEOTIDE SEQUENCE [LARGE SCALE GENOMIC DNA]</scope>
    <source>
        <strain evidence="6 7">22II-S11-z7</strain>
    </source>
</reference>
<dbReference type="Pfam" id="PF13564">
    <property type="entry name" value="DoxX_2"/>
    <property type="match status" value="1"/>
</dbReference>
<evidence type="ECO:0000256" key="5">
    <source>
        <dbReference type="SAM" id="Phobius"/>
    </source>
</evidence>
<keyword evidence="2 5" id="KW-0812">Transmembrane</keyword>
<dbReference type="EMBL" id="AQRA01000001">
    <property type="protein sequence ID" value="EZH75281.1"/>
    <property type="molecule type" value="Genomic_DNA"/>
</dbReference>
<feature type="transmembrane region" description="Helical" evidence="5">
    <location>
        <begin position="70"/>
        <end position="89"/>
    </location>
</feature>
<feature type="transmembrane region" description="Helical" evidence="5">
    <location>
        <begin position="101"/>
        <end position="117"/>
    </location>
</feature>
<evidence type="ECO:0000256" key="3">
    <source>
        <dbReference type="ARBA" id="ARBA00022989"/>
    </source>
</evidence>
<keyword evidence="4 5" id="KW-0472">Membrane</keyword>
<dbReference type="OrthoDB" id="3385086at2"/>
<evidence type="ECO:0008006" key="8">
    <source>
        <dbReference type="Google" id="ProtNLM"/>
    </source>
</evidence>
<comment type="subcellular location">
    <subcellularLocation>
        <location evidence="1">Membrane</location>
        <topology evidence="1">Multi-pass membrane protein</topology>
    </subcellularLocation>
</comment>
<feature type="transmembrane region" description="Helical" evidence="5">
    <location>
        <begin position="45"/>
        <end position="64"/>
    </location>
</feature>
<name>A0A023BYY7_9FLAO</name>
<keyword evidence="7" id="KW-1185">Reference proteome</keyword>
<sequence length="119" mass="13488">MNTLIWILQGLIAFVFMFSGINKTYFDEKTLVQKGQTGVEGLNKWFIKFIGTCEILGSVALILPLLINKWVILTPIAAICLGFIMIPAAYIHKKRKEPKNVIVNIAILIVCTIIIYFRM</sequence>
<dbReference type="AlphaFoldDB" id="A0A023BYY7"/>
<keyword evidence="3 5" id="KW-1133">Transmembrane helix</keyword>
<dbReference type="GO" id="GO:0016020">
    <property type="term" value="C:membrane"/>
    <property type="evidence" value="ECO:0007669"/>
    <property type="project" value="UniProtKB-SubCell"/>
</dbReference>
<feature type="transmembrane region" description="Helical" evidence="5">
    <location>
        <begin position="6"/>
        <end position="25"/>
    </location>
</feature>
<evidence type="ECO:0000256" key="1">
    <source>
        <dbReference type="ARBA" id="ARBA00004141"/>
    </source>
</evidence>
<dbReference type="Proteomes" id="UP000023541">
    <property type="component" value="Unassembled WGS sequence"/>
</dbReference>